<name>A0A5B9QJL1_9BACT</name>
<dbReference type="AlphaFoldDB" id="A0A5B9QJL1"/>
<sequence length="777" mass="87215">MFLAAAVFLPTLRLAAQVESSPVLHDASATLENAFLKRSLSTAGGVHTTSITNKLDGKTLTPKAAQAFVVHLSDGTQLTAADFRVTDLRLSQNDEADSVRIQLVCSKLPLKAELNYTLEADEFFLRKQLALTPEQPLNIERVDLESMRLDEAYQPYTISQITAQGPAQWRPGLGQPLYTKNTGTFWGVEFPAAENTVQDGTLTCSYSVAQKIPAGTTFTTHTSVMGVSDSPEFTKDALFEYIDRTRIRPLRLQTQYNSWFDYGSGVDATKFVNSVALVHEKLHTQRAVPPLRAYVIDDGWQNTAADWSKQVWQVNGKFDADFSFSRKATRAADSSLGLWLSPGCLFGGQRAIPKMRAAGFKSLDPWMSLTDPGYMDKLEERMTGLAREGVSYFKLDGIFGHLNTRNFDVPGFKGSEAALNDPRYDSQKIQYLAAGSERLIQLFAAMHDANPDVYIVISNGAWLSPWWLQHIDSVWMINAGDAAGGSTRTQELVYRDGVYHDLAVTENTQYPLHSLFNHEPKKTSSKETKDTFRQYLYMNMSRGTGFVELYVKPSVLQDYDWDVLAEGLHWAHAVFPTFKRARMHGGNPKAGEPYGYTGWLPEQGYLSIHNPSDKPQTYTLTLDRAFGLHPDAEDTTYYVSSPVARWREGLNKQYRFGDSLRVTLKPHEIRVLNFDVTPRDWSTLVALQTRTADDFTPPRPVPIADHAILGTWQYGPHTREFRADGKCTLRSNGVEQWTKPFVADSPTHVTIEGRYGHQIRKDGSLRIEGKYTATKVR</sequence>
<dbReference type="SUPFAM" id="SSF51445">
    <property type="entry name" value="(Trans)glycosidases"/>
    <property type="match status" value="1"/>
</dbReference>
<proteinExistence type="predicted"/>
<evidence type="ECO:0008006" key="3">
    <source>
        <dbReference type="Google" id="ProtNLM"/>
    </source>
</evidence>
<dbReference type="Gene3D" id="3.20.20.70">
    <property type="entry name" value="Aldolase class I"/>
    <property type="match status" value="1"/>
</dbReference>
<dbReference type="InterPro" id="IPR013785">
    <property type="entry name" value="Aldolase_TIM"/>
</dbReference>
<dbReference type="EMBL" id="CP042914">
    <property type="protein sequence ID" value="QEG39104.1"/>
    <property type="molecule type" value="Genomic_DNA"/>
</dbReference>
<dbReference type="InterPro" id="IPR017853">
    <property type="entry name" value="GH"/>
</dbReference>
<protein>
    <recommendedName>
        <fullName evidence="3">Alpha-galactosidase</fullName>
    </recommendedName>
</protein>
<dbReference type="KEGG" id="rul:UC8_10650"/>
<accession>A0A5B9QJL1</accession>
<keyword evidence="2" id="KW-1185">Reference proteome</keyword>
<reference evidence="1 2" key="1">
    <citation type="submission" date="2019-08" db="EMBL/GenBank/DDBJ databases">
        <title>Deep-cultivation of Planctomycetes and their phenomic and genomic characterization uncovers novel biology.</title>
        <authorList>
            <person name="Wiegand S."/>
            <person name="Jogler M."/>
            <person name="Boedeker C."/>
            <person name="Pinto D."/>
            <person name="Vollmers J."/>
            <person name="Rivas-Marin E."/>
            <person name="Kohn T."/>
            <person name="Peeters S.H."/>
            <person name="Heuer A."/>
            <person name="Rast P."/>
            <person name="Oberbeckmann S."/>
            <person name="Bunk B."/>
            <person name="Jeske O."/>
            <person name="Meyerdierks A."/>
            <person name="Storesund J.E."/>
            <person name="Kallscheuer N."/>
            <person name="Luecker S."/>
            <person name="Lage O.M."/>
            <person name="Pohl T."/>
            <person name="Merkel B.J."/>
            <person name="Hornburger P."/>
            <person name="Mueller R.-W."/>
            <person name="Bruemmer F."/>
            <person name="Labrenz M."/>
            <person name="Spormann A.M."/>
            <person name="Op den Camp H."/>
            <person name="Overmann J."/>
            <person name="Amann R."/>
            <person name="Jetten M.S.M."/>
            <person name="Mascher T."/>
            <person name="Medema M.H."/>
            <person name="Devos D.P."/>
            <person name="Kaster A.-K."/>
            <person name="Ovreas L."/>
            <person name="Rohde M."/>
            <person name="Galperin M.Y."/>
            <person name="Jogler C."/>
        </authorList>
    </citation>
    <scope>NUCLEOTIDE SEQUENCE [LARGE SCALE GENOMIC DNA]</scope>
    <source>
        <strain evidence="1 2">UC8</strain>
    </source>
</reference>
<evidence type="ECO:0000313" key="1">
    <source>
        <dbReference type="EMBL" id="QEG39104.1"/>
    </source>
</evidence>
<dbReference type="OrthoDB" id="3183911at2"/>
<dbReference type="RefSeq" id="WP_068142345.1">
    <property type="nucleotide sequence ID" value="NZ_CP042914.1"/>
</dbReference>
<gene>
    <name evidence="1" type="ORF">UC8_10650</name>
</gene>
<organism evidence="1 2">
    <name type="scientific">Roseimaritima ulvae</name>
    <dbReference type="NCBI Taxonomy" id="980254"/>
    <lineage>
        <taxon>Bacteria</taxon>
        <taxon>Pseudomonadati</taxon>
        <taxon>Planctomycetota</taxon>
        <taxon>Planctomycetia</taxon>
        <taxon>Pirellulales</taxon>
        <taxon>Pirellulaceae</taxon>
        <taxon>Roseimaritima</taxon>
    </lineage>
</organism>
<evidence type="ECO:0000313" key="2">
    <source>
        <dbReference type="Proteomes" id="UP000325286"/>
    </source>
</evidence>
<dbReference type="Proteomes" id="UP000325286">
    <property type="component" value="Chromosome"/>
</dbReference>